<feature type="transmembrane region" description="Helical" evidence="1">
    <location>
        <begin position="66"/>
        <end position="83"/>
    </location>
</feature>
<accession>A0ABS6EKT5</accession>
<name>A0ABS6EKT5_9CLOT</name>
<comment type="caution">
    <text evidence="2">The sequence shown here is derived from an EMBL/GenBank/DDBJ whole genome shotgun (WGS) entry which is preliminary data.</text>
</comment>
<gene>
    <name evidence="2" type="ORF">KQI86_15995</name>
</gene>
<reference evidence="2 3" key="1">
    <citation type="submission" date="2021-06" db="EMBL/GenBank/DDBJ databases">
        <authorList>
            <person name="Sun Q."/>
            <person name="Li D."/>
        </authorList>
    </citation>
    <scope>NUCLEOTIDE SEQUENCE [LARGE SCALE GENOMIC DNA]</scope>
    <source>
        <strain evidence="2 3">MSJ-11</strain>
    </source>
</reference>
<feature type="transmembrane region" description="Helical" evidence="1">
    <location>
        <begin position="118"/>
        <end position="137"/>
    </location>
</feature>
<proteinExistence type="predicted"/>
<keyword evidence="1" id="KW-0472">Membrane</keyword>
<dbReference type="Proteomes" id="UP000726170">
    <property type="component" value="Unassembled WGS sequence"/>
</dbReference>
<evidence type="ECO:0000313" key="2">
    <source>
        <dbReference type="EMBL" id="MBU5485822.1"/>
    </source>
</evidence>
<keyword evidence="1" id="KW-0812">Transmembrane</keyword>
<keyword evidence="1" id="KW-1133">Transmembrane helix</keyword>
<evidence type="ECO:0000256" key="1">
    <source>
        <dbReference type="SAM" id="Phobius"/>
    </source>
</evidence>
<evidence type="ECO:0000313" key="3">
    <source>
        <dbReference type="Proteomes" id="UP000726170"/>
    </source>
</evidence>
<protein>
    <submittedName>
        <fullName evidence="2">Uncharacterized protein</fullName>
    </submittedName>
</protein>
<dbReference type="RefSeq" id="WP_216440426.1">
    <property type="nucleotide sequence ID" value="NZ_JAHLQF010000004.1"/>
</dbReference>
<feature type="transmembrane region" description="Helical" evidence="1">
    <location>
        <begin position="149"/>
        <end position="166"/>
    </location>
</feature>
<sequence length="237" mass="27192">MGNKFWGIAVLIFMALAMIFSVFLERSSAGQKISKNKKIKNVLIYTLLALSFGSYLCYSTEFISDFIYASIISIALITISILWEKYSKNYKYKKIIEGVLVWSILFTFFRLLNKNLVISAGHYWIPAMAVLSIRNIFKEDDDKTSGKILLANIIGVVLVVFMFNYFSEPYRGRGKAEIAGEKYLIESGIAKKGENIKIDRLNGNDEYVRMFAKLEDNQVYTLYYKLGKIEKADKLVH</sequence>
<feature type="transmembrane region" description="Helical" evidence="1">
    <location>
        <begin position="6"/>
        <end position="24"/>
    </location>
</feature>
<dbReference type="EMBL" id="JAHLQF010000004">
    <property type="protein sequence ID" value="MBU5485822.1"/>
    <property type="molecule type" value="Genomic_DNA"/>
</dbReference>
<organism evidence="2 3">
    <name type="scientific">Clostridium mobile</name>
    <dbReference type="NCBI Taxonomy" id="2841512"/>
    <lineage>
        <taxon>Bacteria</taxon>
        <taxon>Bacillati</taxon>
        <taxon>Bacillota</taxon>
        <taxon>Clostridia</taxon>
        <taxon>Eubacteriales</taxon>
        <taxon>Clostridiaceae</taxon>
        <taxon>Clostridium</taxon>
    </lineage>
</organism>
<feature type="transmembrane region" description="Helical" evidence="1">
    <location>
        <begin position="42"/>
        <end position="60"/>
    </location>
</feature>
<keyword evidence="3" id="KW-1185">Reference proteome</keyword>